<organism evidence="2 3">
    <name type="scientific">Ecytonucleospora hepatopenaei</name>
    <dbReference type="NCBI Taxonomy" id="646526"/>
    <lineage>
        <taxon>Eukaryota</taxon>
        <taxon>Fungi</taxon>
        <taxon>Fungi incertae sedis</taxon>
        <taxon>Microsporidia</taxon>
        <taxon>Enterocytozoonidae</taxon>
        <taxon>Ecytonucleospora</taxon>
    </lineage>
</organism>
<reference evidence="2 3" key="1">
    <citation type="journal article" date="2017" name="Environ. Microbiol.">
        <title>Decay of the glycolytic pathway and adaptation to intranuclear parasitism within Enterocytozoonidae microsporidia.</title>
        <authorList>
            <person name="Wiredu Boakye D."/>
            <person name="Jaroenlak P."/>
            <person name="Prachumwat A."/>
            <person name="Williams T.A."/>
            <person name="Bateman K.S."/>
            <person name="Itsathitphaisarn O."/>
            <person name="Sritunyalucksana K."/>
            <person name="Paszkiewicz K.H."/>
            <person name="Moore K.A."/>
            <person name="Stentiford G.D."/>
            <person name="Williams B.A."/>
        </authorList>
    </citation>
    <scope>NUCLEOTIDE SEQUENCE [LARGE SCALE GENOMIC DNA]</scope>
    <source>
        <strain evidence="2 3">TH1</strain>
    </source>
</reference>
<keyword evidence="1" id="KW-0472">Membrane</keyword>
<dbReference type="VEuPathDB" id="MicrosporidiaDB:EHP00_311"/>
<feature type="transmembrane region" description="Helical" evidence="1">
    <location>
        <begin position="231"/>
        <end position="252"/>
    </location>
</feature>
<dbReference type="EMBL" id="MNPJ01000014">
    <property type="protein sequence ID" value="OQS55098.1"/>
    <property type="molecule type" value="Genomic_DNA"/>
</dbReference>
<feature type="transmembrane region" description="Helical" evidence="1">
    <location>
        <begin position="205"/>
        <end position="222"/>
    </location>
</feature>
<sequence>MITTNLNSKLKRNISFHSSIFIGKNAIVFWMADLWQFKKYDKIAFYTTKNILIIFIVNLFLHVGYTWTLLNMDIKSYEQLAITSQCFLMLAISVGLQCMGTYLVNDLHVNYVLVVVLNILVFYEIYNVSSTSKKLGPISYKNITRFTSNAFLIDAWNKRKCLKTIRIGLIGFVFVYVAKTSLKSIMKNVCNNIIKINKYEMFTDFIVNIISVTLVLFLSINLDKESKTHRICIFILLWILIFLDIAGAYFEYTKNHIISTEYDFIHIFRVFFVIHAFFIAVKEYRTLGKGLKELERIHVNKTINKF</sequence>
<keyword evidence="1" id="KW-0812">Transmembrane</keyword>
<comment type="caution">
    <text evidence="2">The sequence shown here is derived from an EMBL/GenBank/DDBJ whole genome shotgun (WGS) entry which is preliminary data.</text>
</comment>
<proteinExistence type="predicted"/>
<feature type="transmembrane region" description="Helical" evidence="1">
    <location>
        <begin position="264"/>
        <end position="281"/>
    </location>
</feature>
<protein>
    <submittedName>
        <fullName evidence="2">Uncharacterized protein</fullName>
    </submittedName>
</protein>
<feature type="transmembrane region" description="Helical" evidence="1">
    <location>
        <begin position="82"/>
        <end position="103"/>
    </location>
</feature>
<feature type="transmembrane region" description="Helical" evidence="1">
    <location>
        <begin position="12"/>
        <end position="31"/>
    </location>
</feature>
<evidence type="ECO:0000313" key="2">
    <source>
        <dbReference type="EMBL" id="OQS55098.1"/>
    </source>
</evidence>
<dbReference type="AlphaFoldDB" id="A0A1W0E792"/>
<feature type="transmembrane region" description="Helical" evidence="1">
    <location>
        <begin position="109"/>
        <end position="126"/>
    </location>
</feature>
<gene>
    <name evidence="2" type="ORF">EHP00_311</name>
</gene>
<dbReference type="Proteomes" id="UP000192758">
    <property type="component" value="Unassembled WGS sequence"/>
</dbReference>
<keyword evidence="1" id="KW-1133">Transmembrane helix</keyword>
<feature type="transmembrane region" description="Helical" evidence="1">
    <location>
        <begin position="167"/>
        <end position="185"/>
    </location>
</feature>
<evidence type="ECO:0000313" key="3">
    <source>
        <dbReference type="Proteomes" id="UP000192758"/>
    </source>
</evidence>
<feature type="transmembrane region" description="Helical" evidence="1">
    <location>
        <begin position="51"/>
        <end position="70"/>
    </location>
</feature>
<name>A0A1W0E792_9MICR</name>
<accession>A0A1W0E792</accession>
<evidence type="ECO:0000256" key="1">
    <source>
        <dbReference type="SAM" id="Phobius"/>
    </source>
</evidence>
<keyword evidence="3" id="KW-1185">Reference proteome</keyword>